<keyword evidence="2" id="KW-1185">Reference proteome</keyword>
<reference evidence="1" key="5">
    <citation type="journal article" date="2021" name="G3 (Bethesda)">
        <title>Aegilops tauschii genome assembly Aet v5.0 features greater sequence contiguity and improved annotation.</title>
        <authorList>
            <person name="Wang L."/>
            <person name="Zhu T."/>
            <person name="Rodriguez J.C."/>
            <person name="Deal K.R."/>
            <person name="Dubcovsky J."/>
            <person name="McGuire P.E."/>
            <person name="Lux T."/>
            <person name="Spannagl M."/>
            <person name="Mayer K.F.X."/>
            <person name="Baldrich P."/>
            <person name="Meyers B.C."/>
            <person name="Huo N."/>
            <person name="Gu Y.Q."/>
            <person name="Zhou H."/>
            <person name="Devos K.M."/>
            <person name="Bennetzen J.L."/>
            <person name="Unver T."/>
            <person name="Budak H."/>
            <person name="Gulick P.J."/>
            <person name="Galiba G."/>
            <person name="Kalapos B."/>
            <person name="Nelson D.R."/>
            <person name="Li P."/>
            <person name="You F.M."/>
            <person name="Luo M.C."/>
            <person name="Dvorak J."/>
        </authorList>
    </citation>
    <scope>NUCLEOTIDE SEQUENCE [LARGE SCALE GENOMIC DNA]</scope>
    <source>
        <strain evidence="1">cv. AL8/78</strain>
    </source>
</reference>
<dbReference type="EnsemblPlants" id="AET3Gv20490200.28">
    <property type="protein sequence ID" value="AET3Gv20490200.28"/>
    <property type="gene ID" value="AET3Gv20490200"/>
</dbReference>
<proteinExistence type="predicted"/>
<organism evidence="1 2">
    <name type="scientific">Aegilops tauschii subsp. strangulata</name>
    <name type="common">Goatgrass</name>
    <dbReference type="NCBI Taxonomy" id="200361"/>
    <lineage>
        <taxon>Eukaryota</taxon>
        <taxon>Viridiplantae</taxon>
        <taxon>Streptophyta</taxon>
        <taxon>Embryophyta</taxon>
        <taxon>Tracheophyta</taxon>
        <taxon>Spermatophyta</taxon>
        <taxon>Magnoliopsida</taxon>
        <taxon>Liliopsida</taxon>
        <taxon>Poales</taxon>
        <taxon>Poaceae</taxon>
        <taxon>BOP clade</taxon>
        <taxon>Pooideae</taxon>
        <taxon>Triticodae</taxon>
        <taxon>Triticeae</taxon>
        <taxon>Triticinae</taxon>
        <taxon>Aegilops</taxon>
    </lineage>
</organism>
<reference evidence="2" key="1">
    <citation type="journal article" date="2014" name="Science">
        <title>Ancient hybridizations among the ancestral genomes of bread wheat.</title>
        <authorList>
            <consortium name="International Wheat Genome Sequencing Consortium,"/>
            <person name="Marcussen T."/>
            <person name="Sandve S.R."/>
            <person name="Heier L."/>
            <person name="Spannagl M."/>
            <person name="Pfeifer M."/>
            <person name="Jakobsen K.S."/>
            <person name="Wulff B.B."/>
            <person name="Steuernagel B."/>
            <person name="Mayer K.F."/>
            <person name="Olsen O.A."/>
        </authorList>
    </citation>
    <scope>NUCLEOTIDE SEQUENCE [LARGE SCALE GENOMIC DNA]</scope>
    <source>
        <strain evidence="2">cv. AL8/78</strain>
    </source>
</reference>
<accession>A0A453EW18</accession>
<evidence type="ECO:0000313" key="1">
    <source>
        <dbReference type="EnsemblPlants" id="AET3Gv20490200.28"/>
    </source>
</evidence>
<dbReference type="AlphaFoldDB" id="A0A453EW18"/>
<protein>
    <submittedName>
        <fullName evidence="1">Uncharacterized protein</fullName>
    </submittedName>
</protein>
<name>A0A453EW18_AEGTS</name>
<sequence>VEARRYNRVKEKRKRLHVLIAPNSGFNCCKFLEPIWNFLFQCITSETNRDTKNVD</sequence>
<reference evidence="2" key="2">
    <citation type="journal article" date="2017" name="Nat. Plants">
        <title>The Aegilops tauschii genome reveals multiple impacts of transposons.</title>
        <authorList>
            <person name="Zhao G."/>
            <person name="Zou C."/>
            <person name="Li K."/>
            <person name="Wang K."/>
            <person name="Li T."/>
            <person name="Gao L."/>
            <person name="Zhang X."/>
            <person name="Wang H."/>
            <person name="Yang Z."/>
            <person name="Liu X."/>
            <person name="Jiang W."/>
            <person name="Mao L."/>
            <person name="Kong X."/>
            <person name="Jiao Y."/>
            <person name="Jia J."/>
        </authorList>
    </citation>
    <scope>NUCLEOTIDE SEQUENCE [LARGE SCALE GENOMIC DNA]</scope>
    <source>
        <strain evidence="2">cv. AL8/78</strain>
    </source>
</reference>
<reference evidence="1" key="4">
    <citation type="submission" date="2019-03" db="UniProtKB">
        <authorList>
            <consortium name="EnsemblPlants"/>
        </authorList>
    </citation>
    <scope>IDENTIFICATION</scope>
</reference>
<evidence type="ECO:0000313" key="2">
    <source>
        <dbReference type="Proteomes" id="UP000015105"/>
    </source>
</evidence>
<dbReference type="Gramene" id="AET3Gv20490200.28">
    <property type="protein sequence ID" value="AET3Gv20490200.28"/>
    <property type="gene ID" value="AET3Gv20490200"/>
</dbReference>
<reference evidence="1" key="3">
    <citation type="journal article" date="2017" name="Nature">
        <title>Genome sequence of the progenitor of the wheat D genome Aegilops tauschii.</title>
        <authorList>
            <person name="Luo M.C."/>
            <person name="Gu Y.Q."/>
            <person name="Puiu D."/>
            <person name="Wang H."/>
            <person name="Twardziok S.O."/>
            <person name="Deal K.R."/>
            <person name="Huo N."/>
            <person name="Zhu T."/>
            <person name="Wang L."/>
            <person name="Wang Y."/>
            <person name="McGuire P.E."/>
            <person name="Liu S."/>
            <person name="Long H."/>
            <person name="Ramasamy R.K."/>
            <person name="Rodriguez J.C."/>
            <person name="Van S.L."/>
            <person name="Yuan L."/>
            <person name="Wang Z."/>
            <person name="Xia Z."/>
            <person name="Xiao L."/>
            <person name="Anderson O.D."/>
            <person name="Ouyang S."/>
            <person name="Liang Y."/>
            <person name="Zimin A.V."/>
            <person name="Pertea G."/>
            <person name="Qi P."/>
            <person name="Bennetzen J.L."/>
            <person name="Dai X."/>
            <person name="Dawson M.W."/>
            <person name="Muller H.G."/>
            <person name="Kugler K."/>
            <person name="Rivarola-Duarte L."/>
            <person name="Spannagl M."/>
            <person name="Mayer K.F.X."/>
            <person name="Lu F.H."/>
            <person name="Bevan M.W."/>
            <person name="Leroy P."/>
            <person name="Li P."/>
            <person name="You F.M."/>
            <person name="Sun Q."/>
            <person name="Liu Z."/>
            <person name="Lyons E."/>
            <person name="Wicker T."/>
            <person name="Salzberg S.L."/>
            <person name="Devos K.M."/>
            <person name="Dvorak J."/>
        </authorList>
    </citation>
    <scope>NUCLEOTIDE SEQUENCE [LARGE SCALE GENOMIC DNA]</scope>
    <source>
        <strain evidence="1">cv. AL8/78</strain>
    </source>
</reference>
<dbReference type="Proteomes" id="UP000015105">
    <property type="component" value="Chromosome 3D"/>
</dbReference>